<dbReference type="AlphaFoldDB" id="A0A2T9WKL8"/>
<comment type="catalytic activity">
    <reaction evidence="4">
        <text>ATP + H2O = ADP + phosphate + H(+)</text>
        <dbReference type="Rhea" id="RHEA:13065"/>
        <dbReference type="ChEBI" id="CHEBI:15377"/>
        <dbReference type="ChEBI" id="CHEBI:15378"/>
        <dbReference type="ChEBI" id="CHEBI:30616"/>
        <dbReference type="ChEBI" id="CHEBI:43474"/>
        <dbReference type="ChEBI" id="CHEBI:456216"/>
        <dbReference type="EC" id="5.6.2.4"/>
    </reaction>
</comment>
<dbReference type="GO" id="GO:0043139">
    <property type="term" value="F:5'-3' DNA helicase activity"/>
    <property type="evidence" value="ECO:0007669"/>
    <property type="project" value="UniProtKB-EC"/>
</dbReference>
<feature type="domain" description="Helicase HerA central" evidence="6">
    <location>
        <begin position="224"/>
        <end position="427"/>
    </location>
</feature>
<comment type="catalytic activity">
    <reaction evidence="3">
        <text>ATP + H2O = ADP + phosphate + H(+)</text>
        <dbReference type="Rhea" id="RHEA:13065"/>
        <dbReference type="ChEBI" id="CHEBI:15377"/>
        <dbReference type="ChEBI" id="CHEBI:15378"/>
        <dbReference type="ChEBI" id="CHEBI:30616"/>
        <dbReference type="ChEBI" id="CHEBI:43474"/>
        <dbReference type="ChEBI" id="CHEBI:456216"/>
        <dbReference type="EC" id="5.6.2.3"/>
    </reaction>
</comment>
<name>A0A2T9WKL8_NANST</name>
<gene>
    <name evidence="7" type="ORF">DDW03_02570</name>
</gene>
<reference evidence="7" key="2">
    <citation type="submission" date="2017-05" db="EMBL/GenBank/DDBJ databases">
        <authorList>
            <person name="Song R."/>
            <person name="Chenine A.L."/>
            <person name="Ruprecht R.M."/>
        </authorList>
    </citation>
    <scope>NUCLEOTIDE SEQUENCE</scope>
    <source>
        <strain evidence="7">SCGC AB-777_F03</strain>
    </source>
</reference>
<evidence type="ECO:0000259" key="6">
    <source>
        <dbReference type="Pfam" id="PF01935"/>
    </source>
</evidence>
<dbReference type="SUPFAM" id="SSF52540">
    <property type="entry name" value="P-loop containing nucleoside triphosphate hydrolases"/>
    <property type="match status" value="1"/>
</dbReference>
<dbReference type="InterPro" id="IPR002789">
    <property type="entry name" value="HerA_central"/>
</dbReference>
<evidence type="ECO:0000256" key="5">
    <source>
        <dbReference type="SAM" id="Phobius"/>
    </source>
</evidence>
<feature type="transmembrane region" description="Helical" evidence="5">
    <location>
        <begin position="32"/>
        <end position="54"/>
    </location>
</feature>
<dbReference type="GO" id="GO:0043138">
    <property type="term" value="F:3'-5' DNA helicase activity"/>
    <property type="evidence" value="ECO:0007669"/>
    <property type="project" value="UniProtKB-EC"/>
</dbReference>
<dbReference type="Pfam" id="PF01935">
    <property type="entry name" value="DUF87"/>
    <property type="match status" value="1"/>
</dbReference>
<evidence type="ECO:0000256" key="3">
    <source>
        <dbReference type="ARBA" id="ARBA00048954"/>
    </source>
</evidence>
<keyword evidence="5" id="KW-1133">Transmembrane helix</keyword>
<dbReference type="PANTHER" id="PTHR42957:SF1">
    <property type="entry name" value="HELICASE MJ1565-RELATED"/>
    <property type="match status" value="1"/>
</dbReference>
<keyword evidence="5" id="KW-0812">Transmembrane</keyword>
<sequence length="556" mass="63192">MFDKRTIFPLILIVLGTLTLFGQNVTNLFRLYQETLITIVGLFVSIITILILIYKKYKNKMYIFFKNFEIKNNIIKLNVNDSNTCLFSILKLEVKVQDQKNPVYVMKNFHNLLTSIEKNLDSTTKAYIITSLYPVKGTYLVVCTNSEPNGSSEIDEKRHIDTVYRLKVILESIEPDIRLNPISSSKYNVLLSPNVPAALVSPFLTATGIRPPFTRAFEVSGGDIELGRTIDNQTVGISLNDVERHILIVGSTGSGKTNTAAVIAEGAKEKGIKVLILDWHGEYTKLIQGAKVYSKEGLPRIDPLGSNKIEETVELLGDALDLTEPQRFLAYVVLQRLVAMRQFDLTSFLTVLKEIDDDSYWIRDVKYALMRKLIFTLVGDGQKLFSREDSVNAYNVVERLFDSNDDLVVIDLSVIDSDVLKRLYAMFLLLYISQYLKKNPNSYRILVVLDEAQNYFINKNDIIIDRIIREWRKFGLFLCLVTQSPSSISEEVLKNANTKIIHTIKSNIDKKIIMDSTALDKDLADYLDKLDVGECICTCPSKKAQILIKIKKKSEF</sequence>
<dbReference type="Gene3D" id="3.40.50.300">
    <property type="entry name" value="P-loop containing nucleotide triphosphate hydrolases"/>
    <property type="match status" value="2"/>
</dbReference>
<proteinExistence type="inferred from homology"/>
<comment type="similarity">
    <text evidence="1">Belongs to the HerA family.</text>
</comment>
<dbReference type="InterPro" id="IPR027417">
    <property type="entry name" value="P-loop_NTPase"/>
</dbReference>
<comment type="caution">
    <text evidence="7">The sequence shown here is derived from an EMBL/GenBank/DDBJ whole genome shotgun (WGS) entry which is preliminary data.</text>
</comment>
<evidence type="ECO:0000256" key="2">
    <source>
        <dbReference type="ARBA" id="ARBA00034617"/>
    </source>
</evidence>
<evidence type="ECO:0000256" key="4">
    <source>
        <dbReference type="ARBA" id="ARBA00048988"/>
    </source>
</evidence>
<reference evidence="7" key="1">
    <citation type="journal article" date="2015" name="Appl. Environ. Microbiol.">
        <title>Nanoarchaeota, Their Sulfolobales Host, and Nanoarchaeota Virus Distribution across Yellowstone National Park Hot Springs.</title>
        <authorList>
            <person name="Munson-McGee J.H."/>
            <person name="Field E.K."/>
            <person name="Bateson M."/>
            <person name="Rooney C."/>
            <person name="Stepanauskas R."/>
            <person name="Young M.J."/>
        </authorList>
    </citation>
    <scope>NUCLEOTIDE SEQUENCE [LARGE SCALE GENOMIC DNA]</scope>
    <source>
        <strain evidence="7">SCGC AB-777_F03</strain>
    </source>
</reference>
<dbReference type="EMBL" id="QEFP01000014">
    <property type="protein sequence ID" value="PVU68377.1"/>
    <property type="molecule type" value="Genomic_DNA"/>
</dbReference>
<evidence type="ECO:0000256" key="1">
    <source>
        <dbReference type="ARBA" id="ARBA00007816"/>
    </source>
</evidence>
<protein>
    <recommendedName>
        <fullName evidence="6">Helicase HerA central domain-containing protein</fullName>
    </recommendedName>
</protein>
<keyword evidence="5" id="KW-0472">Membrane</keyword>
<comment type="catalytic activity">
    <reaction evidence="2">
        <text>Couples ATP hydrolysis with the unwinding of duplex DNA by translocating in the 3'-5' direction.</text>
        <dbReference type="EC" id="5.6.2.4"/>
    </reaction>
</comment>
<dbReference type="PANTHER" id="PTHR42957">
    <property type="entry name" value="HELICASE MJ1565-RELATED"/>
    <property type="match status" value="1"/>
</dbReference>
<dbReference type="InterPro" id="IPR008571">
    <property type="entry name" value="HerA-like"/>
</dbReference>
<evidence type="ECO:0000313" key="7">
    <source>
        <dbReference type="EMBL" id="PVU68377.1"/>
    </source>
</evidence>
<accession>A0A2T9WKL8</accession>
<organism evidence="7">
    <name type="scientific">Nanobsidianus stetteri</name>
    <dbReference type="NCBI Taxonomy" id="1294122"/>
    <lineage>
        <taxon>Archaea</taxon>
        <taxon>Nanobdellota</taxon>
        <taxon>Candidatus Nanoarchaeia</taxon>
        <taxon>Nanoarchaeales</taxon>
        <taxon>Nanopusillaceae</taxon>
        <taxon>Candidatus Nanobsidianus</taxon>
    </lineage>
</organism>